<comment type="caution">
    <text evidence="2">The sequence shown here is derived from an EMBL/GenBank/DDBJ whole genome shotgun (WGS) entry which is preliminary data.</text>
</comment>
<dbReference type="EMBL" id="BKCJ011834724">
    <property type="protein sequence ID" value="GFD56907.1"/>
    <property type="molecule type" value="Genomic_DNA"/>
</dbReference>
<organism evidence="2">
    <name type="scientific">Tanacetum cinerariifolium</name>
    <name type="common">Dalmatian daisy</name>
    <name type="synonym">Chrysanthemum cinerariifolium</name>
    <dbReference type="NCBI Taxonomy" id="118510"/>
    <lineage>
        <taxon>Eukaryota</taxon>
        <taxon>Viridiplantae</taxon>
        <taxon>Streptophyta</taxon>
        <taxon>Embryophyta</taxon>
        <taxon>Tracheophyta</taxon>
        <taxon>Spermatophyta</taxon>
        <taxon>Magnoliopsida</taxon>
        <taxon>eudicotyledons</taxon>
        <taxon>Gunneridae</taxon>
        <taxon>Pentapetalae</taxon>
        <taxon>asterids</taxon>
        <taxon>campanulids</taxon>
        <taxon>Asterales</taxon>
        <taxon>Asteraceae</taxon>
        <taxon>Asteroideae</taxon>
        <taxon>Anthemideae</taxon>
        <taxon>Anthemidinae</taxon>
        <taxon>Tanacetum</taxon>
    </lineage>
</organism>
<evidence type="ECO:0000313" key="2">
    <source>
        <dbReference type="EMBL" id="GFD56907.1"/>
    </source>
</evidence>
<dbReference type="AlphaFoldDB" id="A0A699XB40"/>
<protein>
    <submittedName>
        <fullName evidence="2">Uncharacterized protein</fullName>
    </submittedName>
</protein>
<accession>A0A699XB40</accession>
<sequence length="89" mass="10008">QPHGARAAVFAQGVGRARHGAGGAGRCDGRAWRRRERRQPRLRCLWRAHRHAGLDRRGQQPEQGAGRRAALRPERERGPRPRDPASLQP</sequence>
<feature type="region of interest" description="Disordered" evidence="1">
    <location>
        <begin position="16"/>
        <end position="89"/>
    </location>
</feature>
<feature type="compositionally biased region" description="Basic and acidic residues" evidence="1">
    <location>
        <begin position="71"/>
        <end position="83"/>
    </location>
</feature>
<feature type="compositionally biased region" description="Basic residues" evidence="1">
    <location>
        <begin position="32"/>
        <end position="51"/>
    </location>
</feature>
<feature type="non-terminal residue" evidence="2">
    <location>
        <position position="89"/>
    </location>
</feature>
<name>A0A699XB40_TANCI</name>
<proteinExistence type="predicted"/>
<reference evidence="2" key="1">
    <citation type="journal article" date="2019" name="Sci. Rep.">
        <title>Draft genome of Tanacetum cinerariifolium, the natural source of mosquito coil.</title>
        <authorList>
            <person name="Yamashiro T."/>
            <person name="Shiraishi A."/>
            <person name="Satake H."/>
            <person name="Nakayama K."/>
        </authorList>
    </citation>
    <scope>NUCLEOTIDE SEQUENCE</scope>
</reference>
<feature type="non-terminal residue" evidence="2">
    <location>
        <position position="1"/>
    </location>
</feature>
<evidence type="ECO:0000256" key="1">
    <source>
        <dbReference type="SAM" id="MobiDB-lite"/>
    </source>
</evidence>
<gene>
    <name evidence="2" type="ORF">Tci_928876</name>
</gene>